<evidence type="ECO:0000313" key="3">
    <source>
        <dbReference type="EMBL" id="SGY82500.1"/>
    </source>
</evidence>
<dbReference type="SUPFAM" id="SSF81442">
    <property type="entry name" value="Cytochrome c oxidase subunit I-like"/>
    <property type="match status" value="1"/>
</dbReference>
<feature type="transmembrane region" description="Helical" evidence="1">
    <location>
        <begin position="585"/>
        <end position="608"/>
    </location>
</feature>
<feature type="transmembrane region" description="Helical" evidence="1">
    <location>
        <begin position="671"/>
        <end position="691"/>
    </location>
</feature>
<dbReference type="EMBL" id="FPLJ01000008">
    <property type="protein sequence ID" value="SGY82500.1"/>
    <property type="molecule type" value="Genomic_DNA"/>
</dbReference>
<dbReference type="Pfam" id="PF00115">
    <property type="entry name" value="COX1"/>
    <property type="match status" value="1"/>
</dbReference>
<feature type="transmembrane region" description="Helical" evidence="1">
    <location>
        <begin position="283"/>
        <end position="306"/>
    </location>
</feature>
<feature type="transmembrane region" description="Helical" evidence="1">
    <location>
        <begin position="628"/>
        <end position="650"/>
    </location>
</feature>
<feature type="transmembrane region" description="Helical" evidence="1">
    <location>
        <begin position="545"/>
        <end position="565"/>
    </location>
</feature>
<proteinExistence type="predicted"/>
<dbReference type="Proteomes" id="UP000182660">
    <property type="component" value="Unassembled WGS sequence"/>
</dbReference>
<keyword evidence="1" id="KW-0472">Membrane</keyword>
<dbReference type="GeneID" id="61293984"/>
<feature type="transmembrane region" description="Helical" evidence="1">
    <location>
        <begin position="443"/>
        <end position="464"/>
    </location>
</feature>
<keyword evidence="1" id="KW-1133">Transmembrane helix</keyword>
<feature type="transmembrane region" description="Helical" evidence="1">
    <location>
        <begin position="333"/>
        <end position="354"/>
    </location>
</feature>
<accession>A0ABY1H6Q7</accession>
<evidence type="ECO:0000256" key="1">
    <source>
        <dbReference type="SAM" id="Phobius"/>
    </source>
</evidence>
<feature type="transmembrane region" description="Helical" evidence="1">
    <location>
        <begin position="723"/>
        <end position="741"/>
    </location>
</feature>
<keyword evidence="4" id="KW-1185">Reference proteome</keyword>
<feature type="transmembrane region" description="Helical" evidence="1">
    <location>
        <begin position="515"/>
        <end position="533"/>
    </location>
</feature>
<dbReference type="InterPro" id="IPR054309">
    <property type="entry name" value="NorB_cytochrome_c-like"/>
</dbReference>
<name>A0ABY1H6Q7_9GAMM</name>
<reference evidence="3 4" key="1">
    <citation type="submission" date="2016-11" db="EMBL/GenBank/DDBJ databases">
        <authorList>
            <person name="Klemetsen T."/>
        </authorList>
    </citation>
    <scope>NUCLEOTIDE SEQUENCE [LARGE SCALE GENOMIC DNA]</scope>
    <source>
        <strain evidence="3">MT 2528</strain>
    </source>
</reference>
<feature type="transmembrane region" description="Helical" evidence="1">
    <location>
        <begin position="484"/>
        <end position="503"/>
    </location>
</feature>
<evidence type="ECO:0000259" key="2">
    <source>
        <dbReference type="Pfam" id="PF22085"/>
    </source>
</evidence>
<dbReference type="PANTHER" id="PTHR10422">
    <property type="entry name" value="CYTOCHROME C OXIDASE SUBUNIT 1"/>
    <property type="match status" value="1"/>
</dbReference>
<evidence type="ECO:0000313" key="4">
    <source>
        <dbReference type="Proteomes" id="UP000182660"/>
    </source>
</evidence>
<dbReference type="InterPro" id="IPR000883">
    <property type="entry name" value="Cyt_C_Oxase_1"/>
</dbReference>
<dbReference type="InterPro" id="IPR036927">
    <property type="entry name" value="Cyt_c_oxase-like_su1_sf"/>
</dbReference>
<dbReference type="Pfam" id="PF22085">
    <property type="entry name" value="NorB_cytochrome_c-like"/>
    <property type="match status" value="1"/>
</dbReference>
<feature type="domain" description="Nitric oxide reductase subunit B cytochrome c-like" evidence="2">
    <location>
        <begin position="37"/>
        <end position="217"/>
    </location>
</feature>
<keyword evidence="1 3" id="KW-0812">Transmembrane</keyword>
<dbReference type="PANTHER" id="PTHR10422:SF38">
    <property type="entry name" value="CYTOCHROME B SUBUNIT OF NITRIC OXIDE REDUCTASE"/>
    <property type="match status" value="1"/>
</dbReference>
<organism evidence="3 4">
    <name type="scientific">Moritella viscosa</name>
    <dbReference type="NCBI Taxonomy" id="80854"/>
    <lineage>
        <taxon>Bacteria</taxon>
        <taxon>Pseudomonadati</taxon>
        <taxon>Pseudomonadota</taxon>
        <taxon>Gammaproteobacteria</taxon>
        <taxon>Alteromonadales</taxon>
        <taxon>Moritellaceae</taxon>
        <taxon>Moritella</taxon>
    </lineage>
</organism>
<sequence>MTKQKFSLIALIIVCVTSFSILLSLGSEIYREAPPIPEKVVTSTGEVIFTKEDIQNGQLVWRSMGGHQLGSIWGHGSYVAPDWTADWLHRESTLWLDKAAIEQFSVQFEQLASYQQAALESLLREDIRSNRFDANNNILVISTRRAEVISTLQHYYSNLFGDNPDFQPIREDYAMKENTISTAENRQKLSAFFFWGAWAAVTERPGENYTYTNNWPHDPVIGNTPTSNNVFWSILSMVLLIAAIGALAWYHASLKEHPLPEVPTKDPLFDVKATPSQKALVKYFATAVGLFLLQILLGGITAHYAVEGQTFYGYPLAEILPYSLTRTWHTQLAVFWIATAWLGTGLYIAPALSGHDPKYQKLGVNILWVALVFVVLGSMAGEWLAIQQYFDLDLSYWVGHQGQEYIDLGRIWQILLFSGLLIWLTLVTAAIKPALTKDSEMKSVIWVLYASCVAIGLFYGVGFLQGKHTNLAIAEYWRWWVVHLWVEGFFETFATSVIALVFVRLGLIRAQSANSAVLFATVVFLTGGLLGTLHHVYFTGTPTSVVAWGAMFSALEVVPLALIGFEAVETYRMRKATSWMVRYKWAFMFFVATAFWNLVGAGVLGFLINPPIALYYIQGLNTTATHAHAAFMGVYGMLGIGLMLTCLRGLTNQLSIWDDKLLKWCFLSLNLGLIGMVFMSLLPVGIIQFIASVEHSYWYARSSEIIHSELVEMFVWLRVPGDILFGMGGLFLAAFFARLIIGEIKNSTKRAPSVVS</sequence>
<feature type="transmembrane region" description="Helical" evidence="1">
    <location>
        <begin position="230"/>
        <end position="250"/>
    </location>
</feature>
<feature type="transmembrane region" description="Helical" evidence="1">
    <location>
        <begin position="410"/>
        <end position="431"/>
    </location>
</feature>
<feature type="transmembrane region" description="Helical" evidence="1">
    <location>
        <begin position="366"/>
        <end position="390"/>
    </location>
</feature>
<dbReference type="RefSeq" id="WP_075470919.1">
    <property type="nucleotide sequence ID" value="NZ_CAWQZC010000049.1"/>
</dbReference>
<gene>
    <name evidence="3" type="ORF">MT2528_0249</name>
</gene>
<dbReference type="Gene3D" id="1.20.210.10">
    <property type="entry name" value="Cytochrome c oxidase-like, subunit I domain"/>
    <property type="match status" value="1"/>
</dbReference>
<comment type="caution">
    <text evidence="3">The sequence shown here is derived from an EMBL/GenBank/DDBJ whole genome shotgun (WGS) entry which is preliminary data.</text>
</comment>
<protein>
    <submittedName>
        <fullName evidence="3">Probable nitric oxide reductase (Subunit B) transmembrane protein</fullName>
    </submittedName>
</protein>